<reference evidence="2 3" key="1">
    <citation type="journal article" date="2023" name="Life. Sci Alliance">
        <title>Evolutionary insights into 3D genome organization and epigenetic landscape of Vigna mungo.</title>
        <authorList>
            <person name="Junaid A."/>
            <person name="Singh B."/>
            <person name="Bhatia S."/>
        </authorList>
    </citation>
    <scope>NUCLEOTIDE SEQUENCE [LARGE SCALE GENOMIC DNA]</scope>
    <source>
        <strain evidence="2">Urdbean</strain>
    </source>
</reference>
<name>A0AAQ3MQ41_VIGMU</name>
<keyword evidence="3" id="KW-1185">Reference proteome</keyword>
<evidence type="ECO:0000313" key="2">
    <source>
        <dbReference type="EMBL" id="WVY94986.1"/>
    </source>
</evidence>
<feature type="compositionally biased region" description="Pro residues" evidence="1">
    <location>
        <begin position="41"/>
        <end position="50"/>
    </location>
</feature>
<evidence type="ECO:0000313" key="3">
    <source>
        <dbReference type="Proteomes" id="UP001374535"/>
    </source>
</evidence>
<proteinExistence type="predicted"/>
<feature type="non-terminal residue" evidence="2">
    <location>
        <position position="105"/>
    </location>
</feature>
<protein>
    <submittedName>
        <fullName evidence="2">Uncharacterized protein</fullName>
    </submittedName>
</protein>
<feature type="region of interest" description="Disordered" evidence="1">
    <location>
        <begin position="34"/>
        <end position="57"/>
    </location>
</feature>
<gene>
    <name evidence="2" type="ORF">V8G54_034074</name>
</gene>
<dbReference type="EMBL" id="CP144691">
    <property type="protein sequence ID" value="WVY94986.1"/>
    <property type="molecule type" value="Genomic_DNA"/>
</dbReference>
<evidence type="ECO:0000256" key="1">
    <source>
        <dbReference type="SAM" id="MobiDB-lite"/>
    </source>
</evidence>
<dbReference type="AlphaFoldDB" id="A0AAQ3MQ41"/>
<organism evidence="2 3">
    <name type="scientific">Vigna mungo</name>
    <name type="common">Black gram</name>
    <name type="synonym">Phaseolus mungo</name>
    <dbReference type="NCBI Taxonomy" id="3915"/>
    <lineage>
        <taxon>Eukaryota</taxon>
        <taxon>Viridiplantae</taxon>
        <taxon>Streptophyta</taxon>
        <taxon>Embryophyta</taxon>
        <taxon>Tracheophyta</taxon>
        <taxon>Spermatophyta</taxon>
        <taxon>Magnoliopsida</taxon>
        <taxon>eudicotyledons</taxon>
        <taxon>Gunneridae</taxon>
        <taxon>Pentapetalae</taxon>
        <taxon>rosids</taxon>
        <taxon>fabids</taxon>
        <taxon>Fabales</taxon>
        <taxon>Fabaceae</taxon>
        <taxon>Papilionoideae</taxon>
        <taxon>50 kb inversion clade</taxon>
        <taxon>NPAAA clade</taxon>
        <taxon>indigoferoid/millettioid clade</taxon>
        <taxon>Phaseoleae</taxon>
        <taxon>Vigna</taxon>
    </lineage>
</organism>
<sequence>MSCPINFQGTQTCIYLFPCSFFRNSHILKRQKSLLKMGPGGPGPGGPPGWGPSGPSGPGFFGGFCDLVNSWTALGARLAHPEAHSAHLGLHEFPSCHRFQCLSSM</sequence>
<dbReference type="Proteomes" id="UP001374535">
    <property type="component" value="Chromosome 10"/>
</dbReference>
<accession>A0AAQ3MQ41</accession>